<keyword evidence="10" id="KW-1185">Reference proteome</keyword>
<accession>A0A066X926</accession>
<keyword evidence="3 9" id="KW-0378">Hydrolase</keyword>
<keyword evidence="4" id="KW-0326">Glycosidase</keyword>
<evidence type="ECO:0000256" key="5">
    <source>
        <dbReference type="ARBA" id="ARBA00042202"/>
    </source>
</evidence>
<sequence length="1048" mass="113351">MQSLNFWLSSVLALAAAVRSQEDTSTSQKVEAALAALNVVNLDDVRGNLYLPTVADGLTVNWESNSSSVISSDGVVKRQPVDTAVALTASIEYEGVSQKRELVASVRKAVALDPFEGYAFSYFTGNTIAGEKIYFAASQGNNALDWTELNGGQPVITSSFGTKGLRDPFLIRSPEGDTFYLIATDLSIGSGTSWGDSVRFGSRYLEVWESHDLKTWSEQRHVLVSPPEAGNTWAPEAYYDDELGAYLVFWASSLYEPSDVNRTGSTYHRMLCATTRDFVTFSETSVWQDAGMSRIDSTVIKSADTYYRFTKDEGASGTGCSDIIQESSASLRATLDSWTIIDSCIGKKAGTSAVEGPTAFKSNEKDIHGEKFYLFVDEYGGRGYIPLETADISNPRWTVSASYNLPSSPRHGTVIAVTAAELAALREAAPTRKAVNDDGEILRYDFTTVEGTQVQDVSGNGNHAVINGGASVIDGALNFDGIDDFVQLPDNIVSGAEDIAIEAQVFLDASQQTPYFIYGIGNTASGSGNGYLFSTGSPYRASITTGDHTSEQTAASSSSLPQSIWLHLVYTISGRTSAIYLDGYEVARNEDVNIDPKNIGNGVTTANYIGKSLYTSDKLFKGRIREFAIFNRSLTAAEVLSRSGNIGAITEVSLADASALKVPAIINTTANKVLFPVKPGTDVTVLAPTFITTDGVTASPASGTIVDLSAEVKYVLKKGDEVVAEWTVGAVEMRSPVLPGLYADPNAVVFNGVYYIYATTDGVPGWGGNTFFVWKSTDLVTWTRGDQPFLTLDGANGNVPWAVGNAWAPTIAERNGKYYFYFSGQNAALNTKTIGVAVADAPEGPFTAEPEAMILNNEALTSSQAIDPVAFHDPVSGKYYIYWGNGRPLLAELNDDMVSVNWNTVQAINGLVDFREGLFIVYRNGLYHLTYSIDDTGSENYRVGYATSTSATGPWTYHGVILQKDPSQGILGTGHNSMFNVPGTDSWYIVYHRFAIPGGGGYRRETTIDRVTFDFETGLINPVVPTLTSVGPETVPRKFRRMSRMMRL</sequence>
<evidence type="ECO:0000313" key="9">
    <source>
        <dbReference type="EMBL" id="KDN65653.1"/>
    </source>
</evidence>
<dbReference type="PANTHER" id="PTHR43301:SF3">
    <property type="entry name" value="ARABINAN ENDO-1,5-ALPHA-L-ARABINOSIDASE A-RELATED"/>
    <property type="match status" value="1"/>
</dbReference>
<proteinExistence type="inferred from homology"/>
<dbReference type="CDD" id="cd08983">
    <property type="entry name" value="GH43_Bt3655-like"/>
    <property type="match status" value="1"/>
</dbReference>
<evidence type="ECO:0000256" key="1">
    <source>
        <dbReference type="ARBA" id="ARBA00004834"/>
    </source>
</evidence>
<evidence type="ECO:0000256" key="4">
    <source>
        <dbReference type="ARBA" id="ARBA00023295"/>
    </source>
</evidence>
<dbReference type="Gene3D" id="2.60.40.2340">
    <property type="match status" value="1"/>
</dbReference>
<dbReference type="GO" id="GO:0005975">
    <property type="term" value="P:carbohydrate metabolic process"/>
    <property type="evidence" value="ECO:0007669"/>
    <property type="project" value="InterPro"/>
</dbReference>
<feature type="signal peptide" evidence="7">
    <location>
        <begin position="1"/>
        <end position="20"/>
    </location>
</feature>
<reference evidence="10" key="1">
    <citation type="journal article" date="2014" name="Genome Announc.">
        <title>Draft genome sequence of Colletotrichum sublineola, a destructive pathogen of cultivated sorghum.</title>
        <authorList>
            <person name="Baroncelli R."/>
            <person name="Sanz-Martin J.M."/>
            <person name="Rech G.E."/>
            <person name="Sukno S.A."/>
            <person name="Thon M.R."/>
        </authorList>
    </citation>
    <scope>NUCLEOTIDE SEQUENCE [LARGE SCALE GENOMIC DNA]</scope>
    <source>
        <strain evidence="10">TX430BB</strain>
    </source>
</reference>
<dbReference type="EMBL" id="JMSE01001017">
    <property type="protein sequence ID" value="KDN65653.1"/>
    <property type="molecule type" value="Genomic_DNA"/>
</dbReference>
<protein>
    <recommendedName>
        <fullName evidence="5">Endo-1,5-alpha-L-arabinanase A</fullName>
    </recommendedName>
</protein>
<feature type="domain" description="Atrophied bacterial Ig" evidence="8">
    <location>
        <begin position="30"/>
        <end position="108"/>
    </location>
</feature>
<dbReference type="InterPro" id="IPR050727">
    <property type="entry name" value="GH43_arabinanases"/>
</dbReference>
<dbReference type="HOGENOM" id="CLU_010779_2_0_1"/>
<evidence type="ECO:0000256" key="6">
    <source>
        <dbReference type="PIRSR" id="PIRSR606710-2"/>
    </source>
</evidence>
<dbReference type="InterPro" id="IPR046780">
    <property type="entry name" value="aBig_2"/>
</dbReference>
<organism evidence="9 10">
    <name type="scientific">Colletotrichum sublineola</name>
    <name type="common">Sorghum anthracnose fungus</name>
    <dbReference type="NCBI Taxonomy" id="1173701"/>
    <lineage>
        <taxon>Eukaryota</taxon>
        <taxon>Fungi</taxon>
        <taxon>Dikarya</taxon>
        <taxon>Ascomycota</taxon>
        <taxon>Pezizomycotina</taxon>
        <taxon>Sordariomycetes</taxon>
        <taxon>Hypocreomycetidae</taxon>
        <taxon>Glomerellales</taxon>
        <taxon>Glomerellaceae</taxon>
        <taxon>Colletotrichum</taxon>
        <taxon>Colletotrichum graminicola species complex</taxon>
    </lineage>
</organism>
<dbReference type="SUPFAM" id="SSF75005">
    <property type="entry name" value="Arabinanase/levansucrase/invertase"/>
    <property type="match status" value="2"/>
</dbReference>
<dbReference type="STRING" id="1173701.A0A066X926"/>
<evidence type="ECO:0000256" key="3">
    <source>
        <dbReference type="ARBA" id="ARBA00022801"/>
    </source>
</evidence>
<dbReference type="GO" id="GO:0004553">
    <property type="term" value="F:hydrolase activity, hydrolyzing O-glycosyl compounds"/>
    <property type="evidence" value="ECO:0007669"/>
    <property type="project" value="InterPro"/>
</dbReference>
<name>A0A066X926_COLSU</name>
<dbReference type="Pfam" id="PF13385">
    <property type="entry name" value="Laminin_G_3"/>
    <property type="match status" value="1"/>
</dbReference>
<dbReference type="Gene3D" id="2.60.120.200">
    <property type="match status" value="1"/>
</dbReference>
<evidence type="ECO:0000313" key="10">
    <source>
        <dbReference type="Proteomes" id="UP000027238"/>
    </source>
</evidence>
<feature type="site" description="Important for catalytic activity, responsible for pKa modulation of the active site Glu and correct orientation of both the proton donor and substrate" evidence="6">
    <location>
        <position position="867"/>
    </location>
</feature>
<evidence type="ECO:0000256" key="7">
    <source>
        <dbReference type="SAM" id="SignalP"/>
    </source>
</evidence>
<dbReference type="Proteomes" id="UP000027238">
    <property type="component" value="Unassembled WGS sequence"/>
</dbReference>
<dbReference type="OrthoDB" id="19657at2759"/>
<dbReference type="InterPro" id="IPR023296">
    <property type="entry name" value="Glyco_hydro_beta-prop_sf"/>
</dbReference>
<comment type="similarity">
    <text evidence="2">Belongs to the glycosyl hydrolase 43 family.</text>
</comment>
<evidence type="ECO:0000259" key="8">
    <source>
        <dbReference type="Pfam" id="PF20578"/>
    </source>
</evidence>
<keyword evidence="7" id="KW-0732">Signal</keyword>
<dbReference type="OMA" id="MWSEDDT"/>
<dbReference type="Pfam" id="PF04616">
    <property type="entry name" value="Glyco_hydro_43"/>
    <property type="match status" value="1"/>
</dbReference>
<dbReference type="eggNOG" id="ENOG502SM7B">
    <property type="taxonomic scope" value="Eukaryota"/>
</dbReference>
<comment type="pathway">
    <text evidence="1">Glycan metabolism; L-arabinan degradation.</text>
</comment>
<evidence type="ECO:0000256" key="2">
    <source>
        <dbReference type="ARBA" id="ARBA00009865"/>
    </source>
</evidence>
<dbReference type="Pfam" id="PF20578">
    <property type="entry name" value="aBig_2"/>
    <property type="match status" value="1"/>
</dbReference>
<gene>
    <name evidence="9" type="ORF">CSUB01_05429</name>
</gene>
<dbReference type="AlphaFoldDB" id="A0A066X926"/>
<comment type="caution">
    <text evidence="9">The sequence shown here is derived from an EMBL/GenBank/DDBJ whole genome shotgun (WGS) entry which is preliminary data.</text>
</comment>
<dbReference type="PANTHER" id="PTHR43301">
    <property type="entry name" value="ARABINAN ENDO-1,5-ALPHA-L-ARABINOSIDASE"/>
    <property type="match status" value="1"/>
</dbReference>
<feature type="chain" id="PRO_5001629958" description="Endo-1,5-alpha-L-arabinanase A" evidence="7">
    <location>
        <begin position="21"/>
        <end position="1048"/>
    </location>
</feature>
<dbReference type="SUPFAM" id="SSF49899">
    <property type="entry name" value="Concanavalin A-like lectins/glucanases"/>
    <property type="match status" value="1"/>
</dbReference>
<dbReference type="InterPro" id="IPR013320">
    <property type="entry name" value="ConA-like_dom_sf"/>
</dbReference>
<dbReference type="Gene3D" id="2.115.10.20">
    <property type="entry name" value="Glycosyl hydrolase domain, family 43"/>
    <property type="match status" value="2"/>
</dbReference>
<dbReference type="InterPro" id="IPR006710">
    <property type="entry name" value="Glyco_hydro_43"/>
</dbReference>
<dbReference type="CDD" id="cd18828">
    <property type="entry name" value="GH43_BT3675-like"/>
    <property type="match status" value="1"/>
</dbReference>